<evidence type="ECO:0000256" key="5">
    <source>
        <dbReference type="ARBA" id="ARBA00023136"/>
    </source>
</evidence>
<protein>
    <recommendedName>
        <fullName evidence="6">Polyamine aminopropyltransferase</fullName>
    </recommendedName>
    <alternativeName>
        <fullName evidence="6">Putrescine aminopropyltransferase</fullName>
        <shortName evidence="6">PAPT</shortName>
    </alternativeName>
    <alternativeName>
        <fullName evidence="6">Spermidine synthase</fullName>
        <shortName evidence="6">SPDS</shortName>
        <shortName evidence="6">SPDSY</shortName>
        <ecNumber evidence="6">2.5.1.16</ecNumber>
    </alternativeName>
</protein>
<feature type="transmembrane region" description="Helical" evidence="6">
    <location>
        <begin position="74"/>
        <end position="97"/>
    </location>
</feature>
<feature type="transmembrane region" description="Helical" evidence="6">
    <location>
        <begin position="158"/>
        <end position="180"/>
    </location>
</feature>
<dbReference type="Gene3D" id="3.40.50.150">
    <property type="entry name" value="Vaccinia Virus protein VP39"/>
    <property type="match status" value="1"/>
</dbReference>
<feature type="transmembrane region" description="Helical" evidence="6">
    <location>
        <begin position="117"/>
        <end position="146"/>
    </location>
</feature>
<name>A0A1F5YYK8_9BACT</name>
<dbReference type="InterPro" id="IPR019734">
    <property type="entry name" value="TPR_rpt"/>
</dbReference>
<dbReference type="CDD" id="cd06174">
    <property type="entry name" value="MFS"/>
    <property type="match status" value="1"/>
</dbReference>
<dbReference type="Gene3D" id="1.25.40.10">
    <property type="entry name" value="Tetratricopeptide repeat domain"/>
    <property type="match status" value="2"/>
</dbReference>
<evidence type="ECO:0000259" key="8">
    <source>
        <dbReference type="PROSITE" id="PS50850"/>
    </source>
</evidence>
<dbReference type="UniPathway" id="UPA00248">
    <property type="reaction ID" value="UER00314"/>
</dbReference>
<feature type="transmembrane region" description="Helical" evidence="6">
    <location>
        <begin position="186"/>
        <end position="206"/>
    </location>
</feature>
<keyword evidence="3 7" id="KW-0802">TPR repeat</keyword>
<dbReference type="EMBL" id="MFIX01000072">
    <property type="protein sequence ID" value="OGG05261.1"/>
    <property type="molecule type" value="Genomic_DNA"/>
</dbReference>
<keyword evidence="2" id="KW-0677">Repeat</keyword>
<feature type="binding site" evidence="6">
    <location>
        <position position="619"/>
    </location>
    <ligand>
        <name>S-methyl-5'-thioadenosine</name>
        <dbReference type="ChEBI" id="CHEBI:17509"/>
    </ligand>
</feature>
<dbReference type="GO" id="GO:0004766">
    <property type="term" value="F:spermidine synthase activity"/>
    <property type="evidence" value="ECO:0007669"/>
    <property type="project" value="UniProtKB-UniRule"/>
</dbReference>
<evidence type="ECO:0000256" key="4">
    <source>
        <dbReference type="ARBA" id="ARBA00022989"/>
    </source>
</evidence>
<evidence type="ECO:0000256" key="1">
    <source>
        <dbReference type="ARBA" id="ARBA00022692"/>
    </source>
</evidence>
<dbReference type="Pfam" id="PF07719">
    <property type="entry name" value="TPR_2"/>
    <property type="match status" value="1"/>
</dbReference>
<keyword evidence="6" id="KW-0745">Spermidine biosynthesis</keyword>
<dbReference type="InterPro" id="IPR001045">
    <property type="entry name" value="Spermi_synthase"/>
</dbReference>
<dbReference type="InterPro" id="IPR020846">
    <property type="entry name" value="MFS_dom"/>
</dbReference>
<keyword evidence="6" id="KW-1003">Cell membrane</keyword>
<dbReference type="GO" id="GO:0005886">
    <property type="term" value="C:plasma membrane"/>
    <property type="evidence" value="ECO:0007669"/>
    <property type="project" value="UniProtKB-SubCell"/>
</dbReference>
<dbReference type="InterPro" id="IPR036259">
    <property type="entry name" value="MFS_trans_sf"/>
</dbReference>
<dbReference type="PANTHER" id="PTHR44227:SF3">
    <property type="entry name" value="PROTEIN O-MANNOSYL-TRANSFERASE TMTC4"/>
    <property type="match status" value="1"/>
</dbReference>
<comment type="caution">
    <text evidence="6">Lacks the conserved Asp active site.</text>
</comment>
<dbReference type="PROSITE" id="PS50005">
    <property type="entry name" value="TPR"/>
    <property type="match status" value="4"/>
</dbReference>
<dbReference type="Proteomes" id="UP000179129">
    <property type="component" value="Unassembled WGS sequence"/>
</dbReference>
<feature type="transmembrane region" description="Helical" evidence="6">
    <location>
        <begin position="385"/>
        <end position="404"/>
    </location>
</feature>
<feature type="transmembrane region" description="Helical" evidence="6">
    <location>
        <begin position="40"/>
        <end position="62"/>
    </location>
</feature>
<comment type="pathway">
    <text evidence="6">Amine and polyamine biosynthesis; spermidine biosynthesis; spermidine from putrescine: step 1/1.</text>
</comment>
<organism evidence="9 10">
    <name type="scientific">Candidatus Glassbacteria bacterium RIFCSPLOWO2_12_FULL_58_11</name>
    <dbReference type="NCBI Taxonomy" id="1817867"/>
    <lineage>
        <taxon>Bacteria</taxon>
        <taxon>Candidatus Glassiibacteriota</taxon>
    </lineage>
</organism>
<comment type="subcellular location">
    <subcellularLocation>
        <location evidence="6">Cell membrane</location>
        <topology evidence="6">Multi-pass membrane protein</topology>
    </subcellularLocation>
</comment>
<dbReference type="PROSITE" id="PS50293">
    <property type="entry name" value="TPR_REGION"/>
    <property type="match status" value="1"/>
</dbReference>
<keyword evidence="4 6" id="KW-1133">Transmembrane helix</keyword>
<dbReference type="PROSITE" id="PS50850">
    <property type="entry name" value="MFS"/>
    <property type="match status" value="1"/>
</dbReference>
<feature type="transmembrane region" description="Helical" evidence="6">
    <location>
        <begin position="440"/>
        <end position="459"/>
    </location>
</feature>
<feature type="transmembrane region" description="Helical" evidence="6">
    <location>
        <begin position="259"/>
        <end position="285"/>
    </location>
</feature>
<dbReference type="InterPro" id="IPR029063">
    <property type="entry name" value="SAM-dependent_MTases_sf"/>
</dbReference>
<feature type="repeat" description="TPR" evidence="7">
    <location>
        <begin position="932"/>
        <end position="965"/>
    </location>
</feature>
<feature type="binding site" evidence="6">
    <location>
        <begin position="593"/>
        <end position="594"/>
    </location>
    <ligand>
        <name>S-methyl-5'-thioadenosine</name>
        <dbReference type="ChEBI" id="CHEBI:17509"/>
    </ligand>
</feature>
<evidence type="ECO:0000256" key="6">
    <source>
        <dbReference type="HAMAP-Rule" id="MF_00198"/>
    </source>
</evidence>
<dbReference type="Gene3D" id="1.20.1250.20">
    <property type="entry name" value="MFS general substrate transporter like domains"/>
    <property type="match status" value="1"/>
</dbReference>
<dbReference type="SMART" id="SM00028">
    <property type="entry name" value="TPR"/>
    <property type="match status" value="6"/>
</dbReference>
<comment type="function">
    <text evidence="6">Catalyzes the irreversible transfer of a propylamine group from the amino donor S-adenosylmethioninamine (decarboxy-AdoMet) to putrescine (1,4-diaminobutane) to yield spermidine.</text>
</comment>
<dbReference type="Pfam" id="PF13432">
    <property type="entry name" value="TPR_16"/>
    <property type="match status" value="2"/>
</dbReference>
<feature type="domain" description="Major facilitator superfamily (MFS) profile" evidence="8">
    <location>
        <begin position="6"/>
        <end position="437"/>
    </location>
</feature>
<dbReference type="Pfam" id="PF01564">
    <property type="entry name" value="Spermine_synth"/>
    <property type="match status" value="1"/>
</dbReference>
<dbReference type="InterPro" id="IPR013105">
    <property type="entry name" value="TPR_2"/>
</dbReference>
<keyword evidence="5 6" id="KW-0472">Membrane</keyword>
<evidence type="ECO:0000313" key="10">
    <source>
        <dbReference type="Proteomes" id="UP000179129"/>
    </source>
</evidence>
<feature type="repeat" description="TPR" evidence="7">
    <location>
        <begin position="1000"/>
        <end position="1033"/>
    </location>
</feature>
<evidence type="ECO:0000256" key="7">
    <source>
        <dbReference type="PROSITE-ProRule" id="PRU00339"/>
    </source>
</evidence>
<feature type="transmembrane region" description="Helical" evidence="6">
    <location>
        <begin position="297"/>
        <end position="319"/>
    </location>
</feature>
<dbReference type="SUPFAM" id="SSF103473">
    <property type="entry name" value="MFS general substrate transporter"/>
    <property type="match status" value="1"/>
</dbReference>
<feature type="binding site" evidence="6">
    <location>
        <position position="519"/>
    </location>
    <ligand>
        <name>spermidine</name>
        <dbReference type="ChEBI" id="CHEBI:57834"/>
    </ligand>
</feature>
<dbReference type="GO" id="GO:0008295">
    <property type="term" value="P:spermidine biosynthetic process"/>
    <property type="evidence" value="ECO:0007669"/>
    <property type="project" value="UniProtKB-UniRule"/>
</dbReference>
<dbReference type="HAMAP" id="MF_00198">
    <property type="entry name" value="Spermidine_synth"/>
    <property type="match status" value="1"/>
</dbReference>
<feature type="transmembrane region" description="Helical" evidence="6">
    <location>
        <begin position="235"/>
        <end position="253"/>
    </location>
</feature>
<dbReference type="InterPro" id="IPR011990">
    <property type="entry name" value="TPR-like_helical_dom_sf"/>
</dbReference>
<reference evidence="9 10" key="1">
    <citation type="journal article" date="2016" name="Nat. Commun.">
        <title>Thousands of microbial genomes shed light on interconnected biogeochemical processes in an aquifer system.</title>
        <authorList>
            <person name="Anantharaman K."/>
            <person name="Brown C.T."/>
            <person name="Hug L.A."/>
            <person name="Sharon I."/>
            <person name="Castelle C.J."/>
            <person name="Probst A.J."/>
            <person name="Thomas B.C."/>
            <person name="Singh A."/>
            <person name="Wilkins M.J."/>
            <person name="Karaoz U."/>
            <person name="Brodie E.L."/>
            <person name="Williams K.H."/>
            <person name="Hubbard S.S."/>
            <person name="Banfield J.F."/>
        </authorList>
    </citation>
    <scope>NUCLEOTIDE SEQUENCE [LARGE SCALE GENOMIC DNA]</scope>
</reference>
<keyword evidence="1 6" id="KW-0812">Transmembrane</keyword>
<dbReference type="PANTHER" id="PTHR44227">
    <property type="match status" value="1"/>
</dbReference>
<dbReference type="GO" id="GO:0022857">
    <property type="term" value="F:transmembrane transporter activity"/>
    <property type="evidence" value="ECO:0007669"/>
    <property type="project" value="InterPro"/>
</dbReference>
<evidence type="ECO:0000256" key="2">
    <source>
        <dbReference type="ARBA" id="ARBA00022737"/>
    </source>
</evidence>
<keyword evidence="6" id="KW-0620">Polyamine biosynthesis</keyword>
<dbReference type="SUPFAM" id="SSF48452">
    <property type="entry name" value="TPR-like"/>
    <property type="match status" value="1"/>
</dbReference>
<comment type="caution">
    <text evidence="9">The sequence shown here is derived from an EMBL/GenBank/DDBJ whole genome shotgun (WGS) entry which is preliminary data.</text>
</comment>
<gene>
    <name evidence="6" type="primary">speE</name>
    <name evidence="9" type="ORF">A3F83_14345</name>
</gene>
<proteinExistence type="inferred from homology"/>
<dbReference type="NCBIfam" id="NF037959">
    <property type="entry name" value="MFS_SpdSyn"/>
    <property type="match status" value="2"/>
</dbReference>
<dbReference type="InterPro" id="IPR052346">
    <property type="entry name" value="O-mannosyl-transferase_TMTC"/>
</dbReference>
<comment type="subunit">
    <text evidence="6">Homodimer or homotetramer.</text>
</comment>
<feature type="binding site" evidence="6">
    <location>
        <position position="562"/>
    </location>
    <ligand>
        <name>S-methyl-5'-thioadenosine</name>
        <dbReference type="ChEBI" id="CHEBI:17509"/>
    </ligand>
</feature>
<feature type="repeat" description="TPR" evidence="7">
    <location>
        <begin position="864"/>
        <end position="897"/>
    </location>
</feature>
<sequence>MRTKLVGRLLYLCFFLSGASGLIFEIVWMRKLSLIFGSTVYAVSTVVAVFMGGLALGSWLFGRAADRSTNCLRLYTLLELGIGAAGVAITLTLLPLLDNIYIFFHGLGFQSGPGLFLIRFLLSVLIMLGPTVLMGGTLPVVGRYLVRTQNELGSRIGFLYGINTLGAVTGTLGSGFWLIALYGETVTILIAAAGNLIAGLIALLLLRAAAGAPAGSAKAEKISAPSAYSESRLKLVPWLFALSGFAALAYEVLWTRALIYFVGLSVHAFTIILACFLAGIALGSLLATRFVDRISRLFLLFGVLQWLMALSGVISLPLFGKLNLLYLKLNLLFGANSWSEVTLVKFILCFAVLGLPTLAMGAAFPTVNRLYIQRRNALGTSVGELYAANTAGTILGSLCAGFLLLPLAGITGAILAVAGINALLALAATALEAGRAKKRLWLSSAALVVFLAGAGYVSASGSLGPLMRHSLQNRGKEILFFREGTEASLAVLRNVDGQRELNINGESTAYTGFDDIVIHKLLSHLPILFHRDPRSVLVVGFGFGSTVYTATCYALPEIECVELVPDEVRTAGYFLPENHGVLESGQVKMDFNDGRNVILTSRSKYDVISFNAIHPKLSPMLYTLDFYRLCSRALAPGGTICAWLPTNGLTLTEFKSLLRSFVEVFPESSLWWCNPANVILLGSTQPLKIDFPAFRKTLSADKIRQDLSEVRLDQPLALATLFMLGPGRLRKLTADAPLNTDAKPLIEFSKTMAPTVPMDTYRWMMDNLEPVSDYFVWDESGAESAEDSLAQLRSACEQWYRARRVLYEGKFASWVFQEPSVAVQLYLKARALNPEDEYIGYFAGGQSVNPDSLAGLAAENPRDFVVRYQLGSYYIGLGDAAKASHYFTEVTRIVPEHALSWFQLGVCHEDQGRPEEAESYFRKALEINPASPQTLVNLGLLHYRRKQYGQAEKLFLEALEASPNYGQATFNLANLKLRQGEKQEAERLYRETLANDPFMFLASLNLGVLLTNRGSYEEAVGQYRRAIALSPGLLTAYNNLALTYDKMGDPANAEKVREYASRLEARTGGKSAGNAEP</sequence>
<comment type="caution">
    <text evidence="6">Lacks conserved residue(s) required for the propagation of feature annotation.</text>
</comment>
<comment type="catalytic activity">
    <reaction evidence="6">
        <text>S-adenosyl 3-(methylsulfanyl)propylamine + putrescine = S-methyl-5'-thioadenosine + spermidine + H(+)</text>
        <dbReference type="Rhea" id="RHEA:12721"/>
        <dbReference type="ChEBI" id="CHEBI:15378"/>
        <dbReference type="ChEBI" id="CHEBI:17509"/>
        <dbReference type="ChEBI" id="CHEBI:57443"/>
        <dbReference type="ChEBI" id="CHEBI:57834"/>
        <dbReference type="ChEBI" id="CHEBI:326268"/>
        <dbReference type="EC" id="2.5.1.16"/>
    </reaction>
</comment>
<feature type="transmembrane region" description="Helical" evidence="6">
    <location>
        <begin position="9"/>
        <end position="28"/>
    </location>
</feature>
<keyword evidence="6" id="KW-0808">Transferase</keyword>
<comment type="similarity">
    <text evidence="6">Belongs to the spermidine/spermine synthase family.</text>
</comment>
<dbReference type="SUPFAM" id="SSF53335">
    <property type="entry name" value="S-adenosyl-L-methionine-dependent methyltransferases"/>
    <property type="match status" value="1"/>
</dbReference>
<evidence type="ECO:0000313" key="9">
    <source>
        <dbReference type="EMBL" id="OGG05261.1"/>
    </source>
</evidence>
<dbReference type="Pfam" id="PF13181">
    <property type="entry name" value="TPR_8"/>
    <property type="match status" value="1"/>
</dbReference>
<feature type="repeat" description="TPR" evidence="7">
    <location>
        <begin position="898"/>
        <end position="931"/>
    </location>
</feature>
<dbReference type="AlphaFoldDB" id="A0A1F5YYK8"/>
<feature type="transmembrane region" description="Helical" evidence="6">
    <location>
        <begin position="410"/>
        <end position="428"/>
    </location>
</feature>
<evidence type="ECO:0000256" key="3">
    <source>
        <dbReference type="ARBA" id="ARBA00022803"/>
    </source>
</evidence>
<feature type="transmembrane region" description="Helical" evidence="6">
    <location>
        <begin position="343"/>
        <end position="364"/>
    </location>
</feature>
<accession>A0A1F5YYK8</accession>
<dbReference type="STRING" id="1817867.A3F83_14345"/>
<dbReference type="EC" id="2.5.1.16" evidence="6"/>